<evidence type="ECO:0000313" key="10">
    <source>
        <dbReference type="EMBL" id="PSJ86998.1"/>
    </source>
</evidence>
<feature type="domain" description="Methyl-accepting transducer" evidence="8">
    <location>
        <begin position="164"/>
        <end position="400"/>
    </location>
</feature>
<keyword evidence="7" id="KW-1133">Transmembrane helix</keyword>
<dbReference type="PROSITE" id="PS50111">
    <property type="entry name" value="CHEMOTAXIS_TRANSDUC_2"/>
    <property type="match status" value="1"/>
</dbReference>
<comment type="caution">
    <text evidence="10">The sequence shown here is derived from an EMBL/GenBank/DDBJ whole genome shotgun (WGS) entry which is preliminary data.</text>
</comment>
<dbReference type="InterPro" id="IPR003660">
    <property type="entry name" value="HAMP_dom"/>
</dbReference>
<feature type="transmembrane region" description="Helical" evidence="7">
    <location>
        <begin position="71"/>
        <end position="90"/>
    </location>
</feature>
<evidence type="ECO:0000313" key="11">
    <source>
        <dbReference type="Proteomes" id="UP000240419"/>
    </source>
</evidence>
<dbReference type="Pfam" id="PF00672">
    <property type="entry name" value="HAMP"/>
    <property type="match status" value="1"/>
</dbReference>
<comment type="similarity">
    <text evidence="5">Belongs to the methyl-accepting chemotaxis (MCP) protein family.</text>
</comment>
<dbReference type="GO" id="GO:0005886">
    <property type="term" value="C:plasma membrane"/>
    <property type="evidence" value="ECO:0007669"/>
    <property type="project" value="UniProtKB-SubCell"/>
</dbReference>
<evidence type="ECO:0000256" key="3">
    <source>
        <dbReference type="ARBA" id="ARBA00023136"/>
    </source>
</evidence>
<dbReference type="AlphaFoldDB" id="A0A2P7UJ56"/>
<keyword evidence="11" id="KW-1185">Reference proteome</keyword>
<reference evidence="10 11" key="1">
    <citation type="submission" date="2018-03" db="EMBL/GenBank/DDBJ databases">
        <title>Brevisbacillus phylogenomics.</title>
        <authorList>
            <person name="Dunlap C."/>
        </authorList>
    </citation>
    <scope>NUCLEOTIDE SEQUENCE [LARGE SCALE GENOMIC DNA]</scope>
    <source>
        <strain evidence="10 11">NRRL NRS-1210</strain>
    </source>
</reference>
<feature type="domain" description="HAMP" evidence="9">
    <location>
        <begin position="92"/>
        <end position="145"/>
    </location>
</feature>
<dbReference type="SMART" id="SM00283">
    <property type="entry name" value="MA"/>
    <property type="match status" value="1"/>
</dbReference>
<dbReference type="CDD" id="cd06225">
    <property type="entry name" value="HAMP"/>
    <property type="match status" value="1"/>
</dbReference>
<gene>
    <name evidence="10" type="ORF">C7R93_27535</name>
</gene>
<name>A0A2P7UJ56_9BACL</name>
<evidence type="ECO:0000256" key="7">
    <source>
        <dbReference type="SAM" id="Phobius"/>
    </source>
</evidence>
<keyword evidence="4 6" id="KW-0807">Transducer</keyword>
<sequence length="450" mass="47962">MNDIRRCTYVNVSLRSKIMCGFVAAALLIGVLGQFYYTKLVEINARYTATVSQGEGAVRQVEETVLQELSYIHVTSVVMFVLIIGLGWIISGQISRSIRVIADATETMAAGDLTGAEIQIATRDEVGQVAQAINQMARNLRNLIGQISTGADHVANASEELATNALQATENSRSVVLAMQELVDGAGEQMKGSDQIVDSMEHVEEAVKQMEEYSQHVFGSANSASAVAETGTEVIAKTVQQMADIAAAFTTTEKAVTQLDTRSREIEECVAIIKVMANQTNLLAINAAIEAARAGASGKGFAVVAGEVRKLADQSRQAAEQIADMLEQMRQDVARAVGSIEGGNTEVASGVTVVKEAGDAFAKIGLAVQQVALHINQVATGLDHTSGKTVTVTAQMGQLAQIAKTASERADQVAQAAYQQNSAVEAFRECIDSLSKLAHQQKSLIRRFKT</sequence>
<comment type="subcellular location">
    <subcellularLocation>
        <location evidence="1">Cell membrane</location>
    </subcellularLocation>
</comment>
<keyword evidence="3 7" id="KW-0472">Membrane</keyword>
<evidence type="ECO:0000256" key="6">
    <source>
        <dbReference type="PROSITE-ProRule" id="PRU00284"/>
    </source>
</evidence>
<protein>
    <recommendedName>
        <fullName evidence="12">Methyl-accepting chemotaxis protein</fullName>
    </recommendedName>
</protein>
<organism evidence="10 11">
    <name type="scientific">Brevibacillus fortis</name>
    <dbReference type="NCBI Taxonomy" id="2126352"/>
    <lineage>
        <taxon>Bacteria</taxon>
        <taxon>Bacillati</taxon>
        <taxon>Bacillota</taxon>
        <taxon>Bacilli</taxon>
        <taxon>Bacillales</taxon>
        <taxon>Paenibacillaceae</taxon>
        <taxon>Brevibacillus</taxon>
    </lineage>
</organism>
<proteinExistence type="inferred from homology"/>
<evidence type="ECO:0008006" key="12">
    <source>
        <dbReference type="Google" id="ProtNLM"/>
    </source>
</evidence>
<dbReference type="Gene3D" id="1.10.287.950">
    <property type="entry name" value="Methyl-accepting chemotaxis protein"/>
    <property type="match status" value="1"/>
</dbReference>
<dbReference type="EMBL" id="PXZM01000051">
    <property type="protein sequence ID" value="PSJ86998.1"/>
    <property type="molecule type" value="Genomic_DNA"/>
</dbReference>
<evidence type="ECO:0000259" key="9">
    <source>
        <dbReference type="PROSITE" id="PS50885"/>
    </source>
</evidence>
<dbReference type="PANTHER" id="PTHR32089">
    <property type="entry name" value="METHYL-ACCEPTING CHEMOTAXIS PROTEIN MCPB"/>
    <property type="match status" value="1"/>
</dbReference>
<dbReference type="PROSITE" id="PS50885">
    <property type="entry name" value="HAMP"/>
    <property type="match status" value="1"/>
</dbReference>
<keyword evidence="2" id="KW-1003">Cell membrane</keyword>
<dbReference type="Proteomes" id="UP000240419">
    <property type="component" value="Unassembled WGS sequence"/>
</dbReference>
<evidence type="ECO:0000259" key="8">
    <source>
        <dbReference type="PROSITE" id="PS50111"/>
    </source>
</evidence>
<keyword evidence="7" id="KW-0812">Transmembrane</keyword>
<dbReference type="PANTHER" id="PTHR32089:SF112">
    <property type="entry name" value="LYSOZYME-LIKE PROTEIN-RELATED"/>
    <property type="match status" value="1"/>
</dbReference>
<feature type="transmembrane region" description="Helical" evidence="7">
    <location>
        <begin position="20"/>
        <end position="37"/>
    </location>
</feature>
<evidence type="ECO:0000256" key="4">
    <source>
        <dbReference type="ARBA" id="ARBA00023224"/>
    </source>
</evidence>
<dbReference type="SUPFAM" id="SSF58104">
    <property type="entry name" value="Methyl-accepting chemotaxis protein (MCP) signaling domain"/>
    <property type="match status" value="1"/>
</dbReference>
<evidence type="ECO:0000256" key="5">
    <source>
        <dbReference type="ARBA" id="ARBA00029447"/>
    </source>
</evidence>
<evidence type="ECO:0000256" key="1">
    <source>
        <dbReference type="ARBA" id="ARBA00004236"/>
    </source>
</evidence>
<dbReference type="GO" id="GO:0007165">
    <property type="term" value="P:signal transduction"/>
    <property type="evidence" value="ECO:0007669"/>
    <property type="project" value="UniProtKB-KW"/>
</dbReference>
<dbReference type="Gene3D" id="6.10.340.10">
    <property type="match status" value="1"/>
</dbReference>
<evidence type="ECO:0000256" key="2">
    <source>
        <dbReference type="ARBA" id="ARBA00022475"/>
    </source>
</evidence>
<dbReference type="Pfam" id="PF00015">
    <property type="entry name" value="MCPsignal"/>
    <property type="match status" value="1"/>
</dbReference>
<accession>A0A2P7UJ56</accession>
<dbReference type="InterPro" id="IPR004089">
    <property type="entry name" value="MCPsignal_dom"/>
</dbReference>
<dbReference type="SMART" id="SM00304">
    <property type="entry name" value="HAMP"/>
    <property type="match status" value="1"/>
</dbReference>